<feature type="transmembrane region" description="Helical" evidence="1">
    <location>
        <begin position="47"/>
        <end position="70"/>
    </location>
</feature>
<reference evidence="2" key="1">
    <citation type="journal article" date="2022" name="Front. Microbiol.">
        <title>Identification of a novel aminoglycoside O-nucleotidyltransferase AadA33 in Providencia vermicola.</title>
        <authorList>
            <person name="Feng C."/>
            <person name="Gao M."/>
            <person name="Jiang W."/>
            <person name="Shi W."/>
            <person name="Li A."/>
            <person name="Liu S."/>
            <person name="Zhang L."/>
            <person name="Zhang X."/>
            <person name="Li Q."/>
            <person name="Lin H."/>
            <person name="Lu J."/>
            <person name="Li K."/>
            <person name="Zhang H."/>
            <person name="Hu Y."/>
            <person name="Bao Q."/>
            <person name="Lin X."/>
        </authorList>
    </citation>
    <scope>NUCLEOTIDE SEQUENCE</scope>
    <source>
        <strain evidence="2">P13</strain>
    </source>
</reference>
<keyword evidence="1" id="KW-0472">Membrane</keyword>
<evidence type="ECO:0000313" key="3">
    <source>
        <dbReference type="EMBL" id="WFC07921.1"/>
    </source>
</evidence>
<dbReference type="RefSeq" id="WP_154621998.1">
    <property type="nucleotide sequence ID" value="NZ_CP097327.1"/>
</dbReference>
<accession>A0AAX3S1K6</accession>
<evidence type="ECO:0000313" key="2">
    <source>
        <dbReference type="EMBL" id="USB35415.1"/>
    </source>
</evidence>
<dbReference type="AlphaFoldDB" id="A0AAX3S1K6"/>
<dbReference type="Proteomes" id="UP001057142">
    <property type="component" value="Chromosome"/>
</dbReference>
<keyword evidence="4" id="KW-1185">Reference proteome</keyword>
<dbReference type="Proteomes" id="UP001222403">
    <property type="component" value="Chromosome"/>
</dbReference>
<dbReference type="EMBL" id="CP097327">
    <property type="protein sequence ID" value="USB35415.1"/>
    <property type="molecule type" value="Genomic_DNA"/>
</dbReference>
<evidence type="ECO:0000313" key="5">
    <source>
        <dbReference type="Proteomes" id="UP001222403"/>
    </source>
</evidence>
<organism evidence="3 5">
    <name type="scientific">Providencia vermicola</name>
    <dbReference type="NCBI Taxonomy" id="333965"/>
    <lineage>
        <taxon>Bacteria</taxon>
        <taxon>Pseudomonadati</taxon>
        <taxon>Pseudomonadota</taxon>
        <taxon>Gammaproteobacteria</taxon>
        <taxon>Enterobacterales</taxon>
        <taxon>Morganellaceae</taxon>
        <taxon>Providencia</taxon>
    </lineage>
</organism>
<sequence length="78" mass="8848">MLTDWLKEAFPQQYQFAALAVNELISEERLVRKIDIAMRLEFIFDVFAIQGGFLSFIAVSAFLLTVSVIVPPKIKTQA</sequence>
<keyword evidence="1" id="KW-1133">Transmembrane helix</keyword>
<protein>
    <submittedName>
        <fullName evidence="3">Uncharacterized protein</fullName>
    </submittedName>
</protein>
<reference evidence="3" key="2">
    <citation type="submission" date="2023-01" db="EMBL/GenBank/DDBJ databases">
        <title>The prevalence of carbapenem-resistant bacteria in aquaculture in China and the genetic diversity of carbapenem-resistant genes.</title>
        <authorList>
            <person name="Wen R."/>
        </authorList>
    </citation>
    <scope>NUCLEOTIDE SEQUENCE</scope>
    <source>
        <strain evidence="3">PVA41-chromosome</strain>
    </source>
</reference>
<evidence type="ECO:0000256" key="1">
    <source>
        <dbReference type="SAM" id="Phobius"/>
    </source>
</evidence>
<dbReference type="EMBL" id="CP116222">
    <property type="protein sequence ID" value="WFC07921.1"/>
    <property type="molecule type" value="Genomic_DNA"/>
</dbReference>
<proteinExistence type="predicted"/>
<gene>
    <name evidence="2" type="ORF">M5J11_11215</name>
    <name evidence="3" type="ORF">PG365_05965</name>
</gene>
<name>A0AAX3S1K6_9GAMM</name>
<keyword evidence="1" id="KW-0812">Transmembrane</keyword>
<evidence type="ECO:0000313" key="4">
    <source>
        <dbReference type="Proteomes" id="UP001057142"/>
    </source>
</evidence>